<reference evidence="3 4" key="1">
    <citation type="journal article" date="2011" name="J. Bacteriol.">
        <title>Draft genome sequence of the marine bacterium Streptomyces griseoaurantiacus M045, which produces novel manumycin-type antibiotics with a pABA core component.</title>
        <authorList>
            <person name="Li F."/>
            <person name="Jiang P."/>
            <person name="Zheng H."/>
            <person name="Wang S."/>
            <person name="Zhao G."/>
            <person name="Qin S."/>
            <person name="Liu Z."/>
        </authorList>
    </citation>
    <scope>NUCLEOTIDE SEQUENCE [LARGE SCALE GENOMIC DNA]</scope>
    <source>
        <strain evidence="3 4">M045</strain>
    </source>
</reference>
<proteinExistence type="predicted"/>
<comment type="caution">
    <text evidence="3">The sequence shown here is derived from an EMBL/GenBank/DDBJ whole genome shotgun (WGS) entry which is preliminary data.</text>
</comment>
<sequence>MSEGADVSDVSDVSGGSGGRPAFGQFPTALRFSVRDQTRNRLAGLLLAVFVPVWYLLMDMLASGETLEFRLYSTGEVLHVEGGRLTLISAGLNSVTMIAGFVVFDAVRKAVAFDRRLVFAGFRQSTLIGAKTLAVAVVATSIALYTALAMLLFWRPSVGGWCAVLGGFTVIALTYGALGLLLGVLVKRDLEGFFLIIMGALMDTFLQNPLGNPLANKPVLQWFPSFGPMQFAVGGSFGDTALWGHLGLGLVWAGAFTVVGLVIFRVRTRERVRPAAPAPVPGAAPTPGSAAAVSAPTPGAAASGSGDSSSVPSRPAKER</sequence>
<organism evidence="3 4">
    <name type="scientific">Streptomyces griseoaurantiacus M045</name>
    <dbReference type="NCBI Taxonomy" id="996637"/>
    <lineage>
        <taxon>Bacteria</taxon>
        <taxon>Bacillati</taxon>
        <taxon>Actinomycetota</taxon>
        <taxon>Actinomycetes</taxon>
        <taxon>Kitasatosporales</taxon>
        <taxon>Streptomycetaceae</taxon>
        <taxon>Streptomyces</taxon>
        <taxon>Streptomyces aurantiacus group</taxon>
    </lineage>
</organism>
<evidence type="ECO:0000313" key="4">
    <source>
        <dbReference type="Proteomes" id="UP000003022"/>
    </source>
</evidence>
<keyword evidence="2" id="KW-1133">Transmembrane helix</keyword>
<protein>
    <submittedName>
        <fullName evidence="3">Integral membrane protein</fullName>
    </submittedName>
</protein>
<feature type="transmembrane region" description="Helical" evidence="2">
    <location>
        <begin position="128"/>
        <end position="152"/>
    </location>
</feature>
<dbReference type="EMBL" id="AEYX01000041">
    <property type="protein sequence ID" value="EGG45266.1"/>
    <property type="molecule type" value="Genomic_DNA"/>
</dbReference>
<name>F3NN80_9ACTN</name>
<dbReference type="eggNOG" id="ENOG502Z977">
    <property type="taxonomic scope" value="Bacteria"/>
</dbReference>
<keyword evidence="2" id="KW-0472">Membrane</keyword>
<dbReference type="Proteomes" id="UP000003022">
    <property type="component" value="Unassembled WGS sequence"/>
</dbReference>
<keyword evidence="4" id="KW-1185">Reference proteome</keyword>
<feature type="compositionally biased region" description="Low complexity" evidence="1">
    <location>
        <begin position="285"/>
        <end position="319"/>
    </location>
</feature>
<keyword evidence="2" id="KW-0812">Transmembrane</keyword>
<dbReference type="AlphaFoldDB" id="F3NN80"/>
<evidence type="ECO:0000256" key="1">
    <source>
        <dbReference type="SAM" id="MobiDB-lite"/>
    </source>
</evidence>
<gene>
    <name evidence="3" type="ORF">SGM_4594</name>
</gene>
<evidence type="ECO:0000256" key="2">
    <source>
        <dbReference type="SAM" id="Phobius"/>
    </source>
</evidence>
<evidence type="ECO:0000313" key="3">
    <source>
        <dbReference type="EMBL" id="EGG45266.1"/>
    </source>
</evidence>
<feature type="transmembrane region" description="Helical" evidence="2">
    <location>
        <begin position="42"/>
        <end position="62"/>
    </location>
</feature>
<feature type="transmembrane region" description="Helical" evidence="2">
    <location>
        <begin position="192"/>
        <end position="210"/>
    </location>
</feature>
<feature type="region of interest" description="Disordered" evidence="1">
    <location>
        <begin position="275"/>
        <end position="319"/>
    </location>
</feature>
<feature type="transmembrane region" description="Helical" evidence="2">
    <location>
        <begin position="82"/>
        <end position="107"/>
    </location>
</feature>
<feature type="transmembrane region" description="Helical" evidence="2">
    <location>
        <begin position="242"/>
        <end position="264"/>
    </location>
</feature>
<accession>F3NN80</accession>
<feature type="transmembrane region" description="Helical" evidence="2">
    <location>
        <begin position="158"/>
        <end position="185"/>
    </location>
</feature>
<dbReference type="STRING" id="996637.SGM_4594"/>